<dbReference type="EMBL" id="JAUIQD010000002">
    <property type="protein sequence ID" value="KAK3358883.1"/>
    <property type="molecule type" value="Genomic_DNA"/>
</dbReference>
<proteinExistence type="predicted"/>
<organism evidence="2 3">
    <name type="scientific">Lasiosphaeria hispida</name>
    <dbReference type="NCBI Taxonomy" id="260671"/>
    <lineage>
        <taxon>Eukaryota</taxon>
        <taxon>Fungi</taxon>
        <taxon>Dikarya</taxon>
        <taxon>Ascomycota</taxon>
        <taxon>Pezizomycotina</taxon>
        <taxon>Sordariomycetes</taxon>
        <taxon>Sordariomycetidae</taxon>
        <taxon>Sordariales</taxon>
        <taxon>Lasiosphaeriaceae</taxon>
        <taxon>Lasiosphaeria</taxon>
    </lineage>
</organism>
<protein>
    <recommendedName>
        <fullName evidence="1">YCII-related domain-containing protein</fullName>
    </recommendedName>
</protein>
<comment type="caution">
    <text evidence="2">The sequence shown here is derived from an EMBL/GenBank/DDBJ whole genome shotgun (WGS) entry which is preliminary data.</text>
</comment>
<reference evidence="2" key="1">
    <citation type="journal article" date="2023" name="Mol. Phylogenet. Evol.">
        <title>Genome-scale phylogeny and comparative genomics of the fungal order Sordariales.</title>
        <authorList>
            <person name="Hensen N."/>
            <person name="Bonometti L."/>
            <person name="Westerberg I."/>
            <person name="Brannstrom I.O."/>
            <person name="Guillou S."/>
            <person name="Cros-Aarteil S."/>
            <person name="Calhoun S."/>
            <person name="Haridas S."/>
            <person name="Kuo A."/>
            <person name="Mondo S."/>
            <person name="Pangilinan J."/>
            <person name="Riley R."/>
            <person name="LaButti K."/>
            <person name="Andreopoulos B."/>
            <person name="Lipzen A."/>
            <person name="Chen C."/>
            <person name="Yan M."/>
            <person name="Daum C."/>
            <person name="Ng V."/>
            <person name="Clum A."/>
            <person name="Steindorff A."/>
            <person name="Ohm R.A."/>
            <person name="Martin F."/>
            <person name="Silar P."/>
            <person name="Natvig D.O."/>
            <person name="Lalanne C."/>
            <person name="Gautier V."/>
            <person name="Ament-Velasquez S.L."/>
            <person name="Kruys A."/>
            <person name="Hutchinson M.I."/>
            <person name="Powell A.J."/>
            <person name="Barry K."/>
            <person name="Miller A.N."/>
            <person name="Grigoriev I.V."/>
            <person name="Debuchy R."/>
            <person name="Gladieux P."/>
            <person name="Hiltunen Thoren M."/>
            <person name="Johannesson H."/>
        </authorList>
    </citation>
    <scope>NUCLEOTIDE SEQUENCE</scope>
    <source>
        <strain evidence="2">CBS 955.72</strain>
    </source>
</reference>
<dbReference type="Gene3D" id="3.30.70.1060">
    <property type="entry name" value="Dimeric alpha+beta barrel"/>
    <property type="match status" value="1"/>
</dbReference>
<dbReference type="Proteomes" id="UP001275084">
    <property type="component" value="Unassembled WGS sequence"/>
</dbReference>
<reference evidence="2" key="2">
    <citation type="submission" date="2023-06" db="EMBL/GenBank/DDBJ databases">
        <authorList>
            <consortium name="Lawrence Berkeley National Laboratory"/>
            <person name="Haridas S."/>
            <person name="Hensen N."/>
            <person name="Bonometti L."/>
            <person name="Westerberg I."/>
            <person name="Brannstrom I.O."/>
            <person name="Guillou S."/>
            <person name="Cros-Aarteil S."/>
            <person name="Calhoun S."/>
            <person name="Kuo A."/>
            <person name="Mondo S."/>
            <person name="Pangilinan J."/>
            <person name="Riley R."/>
            <person name="Labutti K."/>
            <person name="Andreopoulos B."/>
            <person name="Lipzen A."/>
            <person name="Chen C."/>
            <person name="Yanf M."/>
            <person name="Daum C."/>
            <person name="Ng V."/>
            <person name="Clum A."/>
            <person name="Steindorff A."/>
            <person name="Ohm R."/>
            <person name="Martin F."/>
            <person name="Silar P."/>
            <person name="Natvig D."/>
            <person name="Lalanne C."/>
            <person name="Gautier V."/>
            <person name="Ament-Velasquez S.L."/>
            <person name="Kruys A."/>
            <person name="Hutchinson M.I."/>
            <person name="Powell A.J."/>
            <person name="Barry K."/>
            <person name="Miller A.N."/>
            <person name="Grigoriev I.V."/>
            <person name="Debuchy R."/>
            <person name="Gladieux P."/>
            <person name="Thoren M.H."/>
            <person name="Johannesson H."/>
        </authorList>
    </citation>
    <scope>NUCLEOTIDE SEQUENCE</scope>
    <source>
        <strain evidence="2">CBS 955.72</strain>
    </source>
</reference>
<dbReference type="Pfam" id="PF03795">
    <property type="entry name" value="YCII"/>
    <property type="match status" value="1"/>
</dbReference>
<dbReference type="PANTHER" id="PTHR33606">
    <property type="entry name" value="PROTEIN YCII"/>
    <property type="match status" value="1"/>
</dbReference>
<dbReference type="SUPFAM" id="SSF54909">
    <property type="entry name" value="Dimeric alpha+beta barrel"/>
    <property type="match status" value="1"/>
</dbReference>
<dbReference type="InterPro" id="IPR005545">
    <property type="entry name" value="YCII"/>
</dbReference>
<dbReference type="InterPro" id="IPR051807">
    <property type="entry name" value="Sec-metab_biosynth-assoc"/>
</dbReference>
<dbReference type="InterPro" id="IPR011008">
    <property type="entry name" value="Dimeric_a/b-barrel"/>
</dbReference>
<evidence type="ECO:0000313" key="2">
    <source>
        <dbReference type="EMBL" id="KAK3358883.1"/>
    </source>
</evidence>
<name>A0AAJ0MH42_9PEZI</name>
<dbReference type="AlphaFoldDB" id="A0AAJ0MH42"/>
<dbReference type="PANTHER" id="PTHR33606:SF3">
    <property type="entry name" value="PROTEIN YCII"/>
    <property type="match status" value="1"/>
</dbReference>
<gene>
    <name evidence="2" type="ORF">B0T25DRAFT_78603</name>
</gene>
<keyword evidence="3" id="KW-1185">Reference proteome</keyword>
<accession>A0AAJ0MH42</accession>
<feature type="domain" description="YCII-related" evidence="1">
    <location>
        <begin position="64"/>
        <end position="150"/>
    </location>
</feature>
<evidence type="ECO:0000259" key="1">
    <source>
        <dbReference type="Pfam" id="PF03795"/>
    </source>
</evidence>
<evidence type="ECO:0000313" key="3">
    <source>
        <dbReference type="Proteomes" id="UP001275084"/>
    </source>
</evidence>
<sequence>MATWLRIASHNTSTAPVFSSLVVKAARPLNCRAAAFAKTASSTTQSLGRLRTMASESAPRTYEWLVVIPDFPGVLHKRVEARNAHLSGLKPAIESGLYQMGGATLEDVPVDDSPSSLKMTGSTVIITAESKEEILTTLRNDIYAKSGVWDVDNAQIWPLKCAFRIPVKA</sequence>